<gene>
    <name evidence="1" type="ordered locus">LCA_1826</name>
</gene>
<keyword evidence="2" id="KW-1185">Reference proteome</keyword>
<name>Q38UK1_LATSS</name>
<sequence>MIVNQFTAGTTKSQA</sequence>
<dbReference type="HOGENOM" id="CLU_3434052_0_0_9"/>
<reference evidence="2" key="1">
    <citation type="journal article" date="2005" name="Nat. Biotechnol.">
        <title>The complete genome sequence of the meat-borne lactic acid bacterium Lactobacillus sakei 23K.</title>
        <authorList>
            <person name="Chaillou S."/>
            <person name="Champomier-Verges M.-C."/>
            <person name="Cornet M."/>
            <person name="Crutz-Le Coq A.-M."/>
            <person name="Dudez A.-M."/>
            <person name="Martin V."/>
            <person name="Beaufils S."/>
            <person name="Darbon-Rongere E."/>
            <person name="Bossy R."/>
            <person name="Loux V."/>
            <person name="Zagorec M."/>
        </authorList>
    </citation>
    <scope>NUCLEOTIDE SEQUENCE [LARGE SCALE GENOMIC DNA]</scope>
    <source>
        <strain evidence="2">23K</strain>
    </source>
</reference>
<organism evidence="1 2">
    <name type="scientific">Latilactobacillus sakei subsp. sakei (strain 23K)</name>
    <name type="common">Lactobacillus sakei subsp. sakei</name>
    <dbReference type="NCBI Taxonomy" id="314315"/>
    <lineage>
        <taxon>Bacteria</taxon>
        <taxon>Bacillati</taxon>
        <taxon>Bacillota</taxon>
        <taxon>Bacilli</taxon>
        <taxon>Lactobacillales</taxon>
        <taxon>Lactobacillaceae</taxon>
        <taxon>Latilactobacillus</taxon>
    </lineage>
</organism>
<dbReference type="Proteomes" id="UP000002707">
    <property type="component" value="Chromosome"/>
</dbReference>
<protein>
    <submittedName>
        <fullName evidence="1">Hypothetical small peptide</fullName>
    </submittedName>
</protein>
<evidence type="ECO:0000313" key="2">
    <source>
        <dbReference type="Proteomes" id="UP000002707"/>
    </source>
</evidence>
<dbReference type="KEGG" id="lsa:LCA_1826"/>
<dbReference type="EMBL" id="CR936503">
    <property type="protein sequence ID" value="CAI56134.1"/>
    <property type="molecule type" value="Genomic_DNA"/>
</dbReference>
<proteinExistence type="predicted"/>
<accession>Q38UK1</accession>
<evidence type="ECO:0000313" key="1">
    <source>
        <dbReference type="EMBL" id="CAI56134.1"/>
    </source>
</evidence>